<feature type="domain" description="NADAR" evidence="3">
    <location>
        <begin position="37"/>
        <end position="176"/>
    </location>
</feature>
<dbReference type="AlphaFoldDB" id="A0A1E5FD51"/>
<comment type="catalytic activity">
    <reaction evidence="2">
        <text>2,5-diamino-6-hydroxy-4-(5-phosphoribosylamino)-pyrimidine + H2O = 2,5,6-triamino-4-hydroxypyrimidine + D-ribose 5-phosphate</text>
        <dbReference type="Rhea" id="RHEA:23436"/>
        <dbReference type="ChEBI" id="CHEBI:15377"/>
        <dbReference type="ChEBI" id="CHEBI:58614"/>
        <dbReference type="ChEBI" id="CHEBI:78346"/>
        <dbReference type="ChEBI" id="CHEBI:137796"/>
    </reaction>
</comment>
<dbReference type="CDD" id="cd15457">
    <property type="entry name" value="NADAR"/>
    <property type="match status" value="1"/>
</dbReference>
<dbReference type="InterPro" id="IPR037238">
    <property type="entry name" value="YbiA-like_sf"/>
</dbReference>
<reference evidence="4 5" key="1">
    <citation type="journal article" date="2012" name="Science">
        <title>Ecological populations of bacteria act as socially cohesive units of antibiotic production and resistance.</title>
        <authorList>
            <person name="Cordero O.X."/>
            <person name="Wildschutte H."/>
            <person name="Kirkup B."/>
            <person name="Proehl S."/>
            <person name="Ngo L."/>
            <person name="Hussain F."/>
            <person name="Le Roux F."/>
            <person name="Mincer T."/>
            <person name="Polz M.F."/>
        </authorList>
    </citation>
    <scope>NUCLEOTIDE SEQUENCE [LARGE SCALE GENOMIC DNA]</scope>
    <source>
        <strain evidence="4 5">12E03</strain>
    </source>
</reference>
<keyword evidence="4" id="KW-0378">Hydrolase</keyword>
<dbReference type="SUPFAM" id="SSF143990">
    <property type="entry name" value="YbiA-like"/>
    <property type="match status" value="1"/>
</dbReference>
<dbReference type="Gene3D" id="1.10.357.40">
    <property type="entry name" value="YbiA-like"/>
    <property type="match status" value="1"/>
</dbReference>
<accession>A0A1E5FD51</accession>
<dbReference type="GO" id="GO:0016787">
    <property type="term" value="F:hydrolase activity"/>
    <property type="evidence" value="ECO:0007669"/>
    <property type="project" value="UniProtKB-KW"/>
</dbReference>
<evidence type="ECO:0000256" key="2">
    <source>
        <dbReference type="ARBA" id="ARBA00000751"/>
    </source>
</evidence>
<evidence type="ECO:0000259" key="3">
    <source>
        <dbReference type="Pfam" id="PF08719"/>
    </source>
</evidence>
<dbReference type="InterPro" id="IPR012816">
    <property type="entry name" value="NADAR"/>
</dbReference>
<dbReference type="Proteomes" id="UP000094802">
    <property type="component" value="Unassembled WGS sequence"/>
</dbReference>
<evidence type="ECO:0000313" key="4">
    <source>
        <dbReference type="EMBL" id="OEF87128.1"/>
    </source>
</evidence>
<dbReference type="OrthoDB" id="9793111at2"/>
<proteinExistence type="predicted"/>
<dbReference type="Pfam" id="PF08719">
    <property type="entry name" value="NADAR"/>
    <property type="match status" value="1"/>
</dbReference>
<gene>
    <name evidence="4" type="ORF">A142_09870</name>
</gene>
<evidence type="ECO:0000256" key="1">
    <source>
        <dbReference type="ARBA" id="ARBA00000022"/>
    </source>
</evidence>
<dbReference type="NCBIfam" id="TIGR02464">
    <property type="entry name" value="ribofla_fusion"/>
    <property type="match status" value="1"/>
</dbReference>
<comment type="caution">
    <text evidence="4">The sequence shown here is derived from an EMBL/GenBank/DDBJ whole genome shotgun (WGS) entry which is preliminary data.</text>
</comment>
<organism evidence="4 5">
    <name type="scientific">Vibrio splendidus 12E03</name>
    <dbReference type="NCBI Taxonomy" id="1191305"/>
    <lineage>
        <taxon>Bacteria</taxon>
        <taxon>Pseudomonadati</taxon>
        <taxon>Pseudomonadota</taxon>
        <taxon>Gammaproteobacteria</taxon>
        <taxon>Vibrionales</taxon>
        <taxon>Vibrionaceae</taxon>
        <taxon>Vibrio</taxon>
    </lineage>
</organism>
<comment type="catalytic activity">
    <reaction evidence="1">
        <text>5-amino-6-(5-phospho-D-ribosylamino)uracil + H2O = 5,6-diaminouracil + D-ribose 5-phosphate</text>
        <dbReference type="Rhea" id="RHEA:55020"/>
        <dbReference type="ChEBI" id="CHEBI:15377"/>
        <dbReference type="ChEBI" id="CHEBI:46252"/>
        <dbReference type="ChEBI" id="CHEBI:58453"/>
        <dbReference type="ChEBI" id="CHEBI:78346"/>
    </reaction>
</comment>
<dbReference type="RefSeq" id="WP_019823346.1">
    <property type="nucleotide sequence ID" value="NZ_AJZD02000305.1"/>
</dbReference>
<dbReference type="EMBL" id="AJZD02000305">
    <property type="protein sequence ID" value="OEF87128.1"/>
    <property type="molecule type" value="Genomic_DNA"/>
</dbReference>
<protein>
    <submittedName>
        <fullName evidence="4">GTP cyclohydrolase</fullName>
    </submittedName>
</protein>
<sequence>MTVIFNATNFKVKAKICDVVGKEKAMSNSVAQAKEVLFYEPEDPNGYLSNFAACPIKVGDQVWATSEHYYQAMKFASEALRNTILEASTPAEAFSLSRDYENQVREDWYDIRVEVMQFIVTEKFRQNPQFALFLTNTGDSVIKEHSHKDHFWGDGGDGTGENHLGKILMAVRHQLRTQQLHLIASH</sequence>
<name>A0A1E5FD51_VIBSP</name>
<evidence type="ECO:0000313" key="5">
    <source>
        <dbReference type="Proteomes" id="UP000094802"/>
    </source>
</evidence>